<gene>
    <name evidence="2" type="ORF">ACFQDM_06520</name>
</gene>
<evidence type="ECO:0000313" key="2">
    <source>
        <dbReference type="EMBL" id="MFC6197725.1"/>
    </source>
</evidence>
<evidence type="ECO:0000313" key="3">
    <source>
        <dbReference type="Proteomes" id="UP001596303"/>
    </source>
</evidence>
<evidence type="ECO:0000256" key="1">
    <source>
        <dbReference type="SAM" id="SignalP"/>
    </source>
</evidence>
<sequence>MRFRTSLFCLAICVAGVLSHMNAFGQGTSSDGAKPDPRIVAYIAAQREANVAVLDLMQTIFALDLSCEVTERGETKLDKIVCQSASGEDFCLSVKFADGVEKPVERCYPYQNEMYLFDSTRIPVGPSETHLLQSWAVWGADATEPDILNIMYVQYNSGEWVGLLGGYGAPPARVAQAMYPQWLNRTAEKGRVIPDRQITPAQTGE</sequence>
<protein>
    <submittedName>
        <fullName evidence="2">Uncharacterized protein</fullName>
    </submittedName>
</protein>
<keyword evidence="3" id="KW-1185">Reference proteome</keyword>
<dbReference type="Proteomes" id="UP001596303">
    <property type="component" value="Unassembled WGS sequence"/>
</dbReference>
<dbReference type="RefSeq" id="WP_377377032.1">
    <property type="nucleotide sequence ID" value="NZ_JBHSSW010000005.1"/>
</dbReference>
<name>A0ABW1S7X9_9PROT</name>
<keyword evidence="1" id="KW-0732">Signal</keyword>
<comment type="caution">
    <text evidence="2">The sequence shown here is derived from an EMBL/GenBank/DDBJ whole genome shotgun (WGS) entry which is preliminary data.</text>
</comment>
<organism evidence="2 3">
    <name type="scientific">Ponticaulis profundi</name>
    <dbReference type="NCBI Taxonomy" id="2665222"/>
    <lineage>
        <taxon>Bacteria</taxon>
        <taxon>Pseudomonadati</taxon>
        <taxon>Pseudomonadota</taxon>
        <taxon>Alphaproteobacteria</taxon>
        <taxon>Hyphomonadales</taxon>
        <taxon>Hyphomonadaceae</taxon>
        <taxon>Ponticaulis</taxon>
    </lineage>
</organism>
<proteinExistence type="predicted"/>
<dbReference type="EMBL" id="JBHSSW010000005">
    <property type="protein sequence ID" value="MFC6197725.1"/>
    <property type="molecule type" value="Genomic_DNA"/>
</dbReference>
<feature type="chain" id="PRO_5047461645" evidence="1">
    <location>
        <begin position="26"/>
        <end position="205"/>
    </location>
</feature>
<accession>A0ABW1S7X9</accession>
<reference evidence="3" key="1">
    <citation type="journal article" date="2019" name="Int. J. Syst. Evol. Microbiol.">
        <title>The Global Catalogue of Microorganisms (GCM) 10K type strain sequencing project: providing services to taxonomists for standard genome sequencing and annotation.</title>
        <authorList>
            <consortium name="The Broad Institute Genomics Platform"/>
            <consortium name="The Broad Institute Genome Sequencing Center for Infectious Disease"/>
            <person name="Wu L."/>
            <person name="Ma J."/>
        </authorList>
    </citation>
    <scope>NUCLEOTIDE SEQUENCE [LARGE SCALE GENOMIC DNA]</scope>
    <source>
        <strain evidence="3">CGMCC-1.15741</strain>
    </source>
</reference>
<feature type="signal peptide" evidence="1">
    <location>
        <begin position="1"/>
        <end position="25"/>
    </location>
</feature>